<evidence type="ECO:0000256" key="1">
    <source>
        <dbReference type="SAM" id="MobiDB-lite"/>
    </source>
</evidence>
<proteinExistence type="predicted"/>
<feature type="compositionally biased region" description="Acidic residues" evidence="1">
    <location>
        <begin position="198"/>
        <end position="216"/>
    </location>
</feature>
<accession>A0A6A7C264</accession>
<protein>
    <submittedName>
        <fullName evidence="2">Uncharacterized protein</fullName>
    </submittedName>
</protein>
<evidence type="ECO:0000313" key="3">
    <source>
        <dbReference type="Proteomes" id="UP000799421"/>
    </source>
</evidence>
<reference evidence="2" key="1">
    <citation type="journal article" date="2020" name="Stud. Mycol.">
        <title>101 Dothideomycetes genomes: a test case for predicting lifestyles and emergence of pathogens.</title>
        <authorList>
            <person name="Haridas S."/>
            <person name="Albert R."/>
            <person name="Binder M."/>
            <person name="Bloem J."/>
            <person name="Labutti K."/>
            <person name="Salamov A."/>
            <person name="Andreopoulos B."/>
            <person name="Baker S."/>
            <person name="Barry K."/>
            <person name="Bills G."/>
            <person name="Bluhm B."/>
            <person name="Cannon C."/>
            <person name="Castanera R."/>
            <person name="Culley D."/>
            <person name="Daum C."/>
            <person name="Ezra D."/>
            <person name="Gonzalez J."/>
            <person name="Henrissat B."/>
            <person name="Kuo A."/>
            <person name="Liang C."/>
            <person name="Lipzen A."/>
            <person name="Lutzoni F."/>
            <person name="Magnuson J."/>
            <person name="Mondo S."/>
            <person name="Nolan M."/>
            <person name="Ohm R."/>
            <person name="Pangilinan J."/>
            <person name="Park H.-J."/>
            <person name="Ramirez L."/>
            <person name="Alfaro M."/>
            <person name="Sun H."/>
            <person name="Tritt A."/>
            <person name="Yoshinaga Y."/>
            <person name="Zwiers L.-H."/>
            <person name="Turgeon B."/>
            <person name="Goodwin S."/>
            <person name="Spatafora J."/>
            <person name="Crous P."/>
            <person name="Grigoriev I."/>
        </authorList>
    </citation>
    <scope>NUCLEOTIDE SEQUENCE</scope>
    <source>
        <strain evidence="2">CBS 480.64</strain>
    </source>
</reference>
<name>A0A6A7C264_9PEZI</name>
<dbReference type="EMBL" id="MU005975">
    <property type="protein sequence ID" value="KAF2861109.1"/>
    <property type="molecule type" value="Genomic_DNA"/>
</dbReference>
<evidence type="ECO:0000313" key="2">
    <source>
        <dbReference type="EMBL" id="KAF2861109.1"/>
    </source>
</evidence>
<keyword evidence="3" id="KW-1185">Reference proteome</keyword>
<organism evidence="2 3">
    <name type="scientific">Piedraia hortae CBS 480.64</name>
    <dbReference type="NCBI Taxonomy" id="1314780"/>
    <lineage>
        <taxon>Eukaryota</taxon>
        <taxon>Fungi</taxon>
        <taxon>Dikarya</taxon>
        <taxon>Ascomycota</taxon>
        <taxon>Pezizomycotina</taxon>
        <taxon>Dothideomycetes</taxon>
        <taxon>Dothideomycetidae</taxon>
        <taxon>Capnodiales</taxon>
        <taxon>Piedraiaceae</taxon>
        <taxon>Piedraia</taxon>
    </lineage>
</organism>
<dbReference type="Proteomes" id="UP000799421">
    <property type="component" value="Unassembled WGS sequence"/>
</dbReference>
<sequence length="273" mass="30628">MKRVVGSTLVVWRRLYPTDGKYSRRCLRPLQRSSGVIVGRTDSDVVHGRQVTHNPTIYKCYASHIQQRGWGNISSRDHLRPVNVTQREDVDRYNAYLTWMQDYRVDELLAEAAAFQENEVAAVGPSYAIGRVNAQDDMEEFGLTEPASVGNDFQAIMEEDFEVLDEGSSMDGTNSADEDTDPVHDSDASFVATSDSNETSDEDEDEDEEGDKENESDSVSSEIDRNRPLFSSSSLFAPLDSLLIAEPLHQWSPFDIPFVQVAAERSARNDPRP</sequence>
<gene>
    <name evidence="2" type="ORF">K470DRAFT_263940</name>
</gene>
<feature type="region of interest" description="Disordered" evidence="1">
    <location>
        <begin position="166"/>
        <end position="227"/>
    </location>
</feature>
<dbReference type="AlphaFoldDB" id="A0A6A7C264"/>